<organism evidence="1 2">
    <name type="scientific">Ficus carica</name>
    <name type="common">Common fig</name>
    <dbReference type="NCBI Taxonomy" id="3494"/>
    <lineage>
        <taxon>Eukaryota</taxon>
        <taxon>Viridiplantae</taxon>
        <taxon>Streptophyta</taxon>
        <taxon>Embryophyta</taxon>
        <taxon>Tracheophyta</taxon>
        <taxon>Spermatophyta</taxon>
        <taxon>Magnoliopsida</taxon>
        <taxon>eudicotyledons</taxon>
        <taxon>Gunneridae</taxon>
        <taxon>Pentapetalae</taxon>
        <taxon>rosids</taxon>
        <taxon>fabids</taxon>
        <taxon>Rosales</taxon>
        <taxon>Moraceae</taxon>
        <taxon>Ficeae</taxon>
        <taxon>Ficus</taxon>
    </lineage>
</organism>
<protein>
    <submittedName>
        <fullName evidence="1">Uncharacterized protein</fullName>
    </submittedName>
</protein>
<accession>A0AA88CQJ0</accession>
<comment type="caution">
    <text evidence="1">The sequence shown here is derived from an EMBL/GenBank/DDBJ whole genome shotgun (WGS) entry which is preliminary data.</text>
</comment>
<proteinExistence type="predicted"/>
<sequence length="18" mass="2205">MVKQTVKLWDGHYYVSFC</sequence>
<gene>
    <name evidence="1" type="ORF">TIFTF001_044080</name>
</gene>
<evidence type="ECO:0000313" key="2">
    <source>
        <dbReference type="Proteomes" id="UP001187192"/>
    </source>
</evidence>
<dbReference type="Proteomes" id="UP001187192">
    <property type="component" value="Unassembled WGS sequence"/>
</dbReference>
<reference evidence="1" key="1">
    <citation type="submission" date="2023-07" db="EMBL/GenBank/DDBJ databases">
        <title>draft genome sequence of fig (Ficus carica).</title>
        <authorList>
            <person name="Takahashi T."/>
            <person name="Nishimura K."/>
        </authorList>
    </citation>
    <scope>NUCLEOTIDE SEQUENCE</scope>
</reference>
<dbReference type="EMBL" id="BTGU01003122">
    <property type="protein sequence ID" value="GMN27115.1"/>
    <property type="molecule type" value="Genomic_DNA"/>
</dbReference>
<evidence type="ECO:0000313" key="1">
    <source>
        <dbReference type="EMBL" id="GMN27115.1"/>
    </source>
</evidence>
<name>A0AA88CQJ0_FICCA</name>
<dbReference type="AlphaFoldDB" id="A0AA88CQJ0"/>
<keyword evidence="2" id="KW-1185">Reference proteome</keyword>